<evidence type="ECO:0000313" key="2">
    <source>
        <dbReference type="EMBL" id="NIY71190.1"/>
    </source>
</evidence>
<name>A0ABX0VTS0_9RHOB</name>
<dbReference type="Pfam" id="PF02021">
    <property type="entry name" value="UPF0102"/>
    <property type="match status" value="1"/>
</dbReference>
<dbReference type="Proteomes" id="UP000709466">
    <property type="component" value="Unassembled WGS sequence"/>
</dbReference>
<dbReference type="SUPFAM" id="SSF52980">
    <property type="entry name" value="Restriction endonuclease-like"/>
    <property type="match status" value="1"/>
</dbReference>
<dbReference type="InterPro" id="IPR003509">
    <property type="entry name" value="UPF0102_YraN-like"/>
</dbReference>
<reference evidence="2 3" key="1">
    <citation type="submission" date="2020-03" db="EMBL/GenBank/DDBJ databases">
        <title>Bacterial isolates of synthetic phycosphere.</title>
        <authorList>
            <person name="Fu H."/>
            <person name="Moran M.A."/>
        </authorList>
    </citation>
    <scope>NUCLEOTIDE SEQUENCE [LARGE SCALE GENOMIC DNA]</scope>
    <source>
        <strain evidence="2 3">HF1</strain>
    </source>
</reference>
<dbReference type="RefSeq" id="WP_167636070.1">
    <property type="nucleotide sequence ID" value="NZ_JAATOP010000001.1"/>
</dbReference>
<evidence type="ECO:0000256" key="1">
    <source>
        <dbReference type="ARBA" id="ARBA00006738"/>
    </source>
</evidence>
<comment type="similarity">
    <text evidence="1">Belongs to the UPF0102 family.</text>
</comment>
<dbReference type="InterPro" id="IPR011856">
    <property type="entry name" value="tRNA_endonuc-like_dom_sf"/>
</dbReference>
<evidence type="ECO:0000313" key="3">
    <source>
        <dbReference type="Proteomes" id="UP000709466"/>
    </source>
</evidence>
<dbReference type="InterPro" id="IPR011335">
    <property type="entry name" value="Restrct_endonuc-II-like"/>
</dbReference>
<sequence length="121" mass="13472">MTAKALRGSLAYHSGIAAEGIVERAYEERGAEIIERRWRGRAGEIDLIAQLSDVTVFIEVKASSRHDTAATHLRRRQLERICISASDYMAKHAKGKAMRIDLATVDGAGQVRIYENISFDL</sequence>
<comment type="caution">
    <text evidence="2">The sequence shown here is derived from an EMBL/GenBank/DDBJ whole genome shotgun (WGS) entry which is preliminary data.</text>
</comment>
<organism evidence="2 3">
    <name type="scientific">Marivivens donghaensis</name>
    <dbReference type="NCBI Taxonomy" id="1699413"/>
    <lineage>
        <taxon>Bacteria</taxon>
        <taxon>Pseudomonadati</taxon>
        <taxon>Pseudomonadota</taxon>
        <taxon>Alphaproteobacteria</taxon>
        <taxon>Rhodobacterales</taxon>
        <taxon>Paracoccaceae</taxon>
        <taxon>Marivivens group</taxon>
        <taxon>Marivivens</taxon>
    </lineage>
</organism>
<accession>A0ABX0VTS0</accession>
<dbReference type="PANTHER" id="PTHR34039:SF1">
    <property type="entry name" value="UPF0102 PROTEIN YRAN"/>
    <property type="match status" value="1"/>
</dbReference>
<proteinExistence type="inferred from homology"/>
<keyword evidence="3" id="KW-1185">Reference proteome</keyword>
<protein>
    <submittedName>
        <fullName evidence="2">Uncharacterized protein</fullName>
    </submittedName>
</protein>
<gene>
    <name evidence="2" type="ORF">HCZ30_01940</name>
</gene>
<dbReference type="PANTHER" id="PTHR34039">
    <property type="entry name" value="UPF0102 PROTEIN YRAN"/>
    <property type="match status" value="1"/>
</dbReference>
<dbReference type="EMBL" id="JAATOP010000001">
    <property type="protein sequence ID" value="NIY71190.1"/>
    <property type="molecule type" value="Genomic_DNA"/>
</dbReference>
<dbReference type="Gene3D" id="3.40.1350.10">
    <property type="match status" value="1"/>
</dbReference>